<protein>
    <submittedName>
        <fullName evidence="1">Uncharacterized protein</fullName>
    </submittedName>
</protein>
<evidence type="ECO:0000313" key="2">
    <source>
        <dbReference type="Proteomes" id="UP000023623"/>
    </source>
</evidence>
<evidence type="ECO:0000313" key="1">
    <source>
        <dbReference type="EMBL" id="EZF69399.1"/>
    </source>
</evidence>
<dbReference type="Proteomes" id="UP000023623">
    <property type="component" value="Unassembled WGS sequence"/>
</dbReference>
<name>A0A022XFZ0_TRISD</name>
<proteinExistence type="predicted"/>
<dbReference type="EMBL" id="KK208931">
    <property type="protein sequence ID" value="EZF69399.1"/>
    <property type="molecule type" value="Genomic_DNA"/>
</dbReference>
<accession>A0A022XFZ0</accession>
<sequence length="101" mass="10906">MTVNGESASLIARLQHLASRLSNETDRKAKIECLQLSKALTAQLEQPENVAVNMIFSAMIAATVRIAHEPITSTKLADLSGAEEIVRILLLSLTAQHLVEG</sequence>
<dbReference type="HOGENOM" id="CLU_2293736_0_0_1"/>
<keyword evidence="2" id="KW-1185">Reference proteome</keyword>
<gene>
    <name evidence="1" type="ORF">H105_08077</name>
</gene>
<reference evidence="1 2" key="1">
    <citation type="submission" date="2014-02" db="EMBL/GenBank/DDBJ databases">
        <title>The Genome Sequence of Trichophyton rubrum (morphotype soudanense) CBS 452.61.</title>
        <authorList>
            <consortium name="The Broad Institute Genomics Platform"/>
            <person name="Cuomo C.A."/>
            <person name="White T.C."/>
            <person name="Graser Y."/>
            <person name="Martinez-Rossi N."/>
            <person name="Heitman J."/>
            <person name="Young S.K."/>
            <person name="Zeng Q."/>
            <person name="Gargeya S."/>
            <person name="Abouelleil A."/>
            <person name="Alvarado L."/>
            <person name="Chapman S.B."/>
            <person name="Gainer-Dewar J."/>
            <person name="Goldberg J."/>
            <person name="Griggs A."/>
            <person name="Gujja S."/>
            <person name="Hansen M."/>
            <person name="Howarth C."/>
            <person name="Imamovic A."/>
            <person name="Larimer J."/>
            <person name="Martinez D."/>
            <person name="Murphy C."/>
            <person name="Pearson M.D."/>
            <person name="Persinoti G."/>
            <person name="Poon T."/>
            <person name="Priest M."/>
            <person name="Roberts A.D."/>
            <person name="Saif S."/>
            <person name="Shea T.D."/>
            <person name="Sykes S.N."/>
            <person name="Wortman J."/>
            <person name="Nusbaum C."/>
            <person name="Birren B."/>
        </authorList>
    </citation>
    <scope>NUCLEOTIDE SEQUENCE [LARGE SCALE GENOMIC DNA]</scope>
    <source>
        <strain evidence="1 2">CBS 452.61</strain>
    </source>
</reference>
<dbReference type="AlphaFoldDB" id="A0A022XFZ0"/>
<organism evidence="1 2">
    <name type="scientific">Trichophyton soudanense CBS 452.61</name>
    <dbReference type="NCBI Taxonomy" id="1215331"/>
    <lineage>
        <taxon>Eukaryota</taxon>
        <taxon>Fungi</taxon>
        <taxon>Dikarya</taxon>
        <taxon>Ascomycota</taxon>
        <taxon>Pezizomycotina</taxon>
        <taxon>Eurotiomycetes</taxon>
        <taxon>Eurotiomycetidae</taxon>
        <taxon>Onygenales</taxon>
        <taxon>Arthrodermataceae</taxon>
        <taxon>Trichophyton</taxon>
    </lineage>
</organism>